<sequence length="222" mass="22884">LTFAFGEQPPVYSTAAAGAGARPASSAQAQAHPVASVSQPQNVLAGIGDALSGIFGGGRSSQAAPSAAQSSPVPVQAVAVAQPVAAGPYPRPVATVVATPVVATAVVQPTLLPIDPKKELIEAATMSLKDRWQQVVQPLTSELNEQISRRAQLQSAAEGLDEAAAAINAATEQACREKVELKDLEVQLRAFVEANAGREMDPDELAASMDPNTKQVLECLSE</sequence>
<dbReference type="AlphaFoldDB" id="A0A813LQB1"/>
<proteinExistence type="predicted"/>
<name>A0A813LQB1_POLGL</name>
<protein>
    <submittedName>
        <fullName evidence="1">Uncharacterized protein</fullName>
    </submittedName>
</protein>
<organism evidence="1 2">
    <name type="scientific">Polarella glacialis</name>
    <name type="common">Dinoflagellate</name>
    <dbReference type="NCBI Taxonomy" id="89957"/>
    <lineage>
        <taxon>Eukaryota</taxon>
        <taxon>Sar</taxon>
        <taxon>Alveolata</taxon>
        <taxon>Dinophyceae</taxon>
        <taxon>Suessiales</taxon>
        <taxon>Suessiaceae</taxon>
        <taxon>Polarella</taxon>
    </lineage>
</organism>
<evidence type="ECO:0000313" key="1">
    <source>
        <dbReference type="EMBL" id="CAE8738395.1"/>
    </source>
</evidence>
<reference evidence="1" key="1">
    <citation type="submission" date="2021-02" db="EMBL/GenBank/DDBJ databases">
        <authorList>
            <person name="Dougan E. K."/>
            <person name="Rhodes N."/>
            <person name="Thang M."/>
            <person name="Chan C."/>
        </authorList>
    </citation>
    <scope>NUCLEOTIDE SEQUENCE</scope>
</reference>
<feature type="non-terminal residue" evidence="1">
    <location>
        <position position="222"/>
    </location>
</feature>
<dbReference type="Proteomes" id="UP000626109">
    <property type="component" value="Unassembled WGS sequence"/>
</dbReference>
<feature type="non-terminal residue" evidence="1">
    <location>
        <position position="1"/>
    </location>
</feature>
<dbReference type="EMBL" id="CAJNNW010036939">
    <property type="protein sequence ID" value="CAE8738395.1"/>
    <property type="molecule type" value="Genomic_DNA"/>
</dbReference>
<comment type="caution">
    <text evidence="1">The sequence shown here is derived from an EMBL/GenBank/DDBJ whole genome shotgun (WGS) entry which is preliminary data.</text>
</comment>
<evidence type="ECO:0000313" key="2">
    <source>
        <dbReference type="Proteomes" id="UP000626109"/>
    </source>
</evidence>
<accession>A0A813LQB1</accession>
<gene>
    <name evidence="1" type="ORF">PGLA2088_LOCUS49172</name>
</gene>